<evidence type="ECO:0000313" key="3">
    <source>
        <dbReference type="Proteomes" id="UP000243686"/>
    </source>
</evidence>
<evidence type="ECO:0000313" key="2">
    <source>
        <dbReference type="EMBL" id="OON14220.1"/>
    </source>
</evidence>
<feature type="compositionally biased region" description="Polar residues" evidence="1">
    <location>
        <begin position="128"/>
        <end position="145"/>
    </location>
</feature>
<dbReference type="EMBL" id="KV906798">
    <property type="protein sequence ID" value="OON14220.1"/>
    <property type="molecule type" value="Genomic_DNA"/>
</dbReference>
<reference evidence="2 3" key="1">
    <citation type="submission" date="2015-03" db="EMBL/GenBank/DDBJ databases">
        <title>Draft genome of the nematode, Opisthorchis viverrini.</title>
        <authorList>
            <person name="Mitreva M."/>
        </authorList>
    </citation>
    <scope>NUCLEOTIDE SEQUENCE [LARGE SCALE GENOMIC DNA]</scope>
    <source>
        <strain evidence="2">Khon Kaen</strain>
    </source>
</reference>
<sequence>MPPDVLRGFSEAYWGVDQKYGTQEKSLSTQVSVVGSKGNRMPRKKTLERKFKTSKYNVADYDENENDIGIPNQKEAASDGFEKDGDESTFLASEFPGHTTDEDTQEPTSAADVTESHPTVLQEAEENGPSQGESPSDQLQNGERK</sequence>
<organism evidence="2 3">
    <name type="scientific">Opisthorchis viverrini</name>
    <name type="common">Southeast Asian liver fluke</name>
    <dbReference type="NCBI Taxonomy" id="6198"/>
    <lineage>
        <taxon>Eukaryota</taxon>
        <taxon>Metazoa</taxon>
        <taxon>Spiralia</taxon>
        <taxon>Lophotrochozoa</taxon>
        <taxon>Platyhelminthes</taxon>
        <taxon>Trematoda</taxon>
        <taxon>Digenea</taxon>
        <taxon>Opisthorchiida</taxon>
        <taxon>Opisthorchiata</taxon>
        <taxon>Opisthorchiidae</taxon>
        <taxon>Opisthorchis</taxon>
    </lineage>
</organism>
<proteinExistence type="predicted"/>
<name>A0A1S8WIC6_OPIVI</name>
<dbReference type="AlphaFoldDB" id="A0A1S8WIC6"/>
<keyword evidence="3" id="KW-1185">Reference proteome</keyword>
<gene>
    <name evidence="2" type="ORF">X801_09993</name>
</gene>
<dbReference type="Proteomes" id="UP000243686">
    <property type="component" value="Unassembled WGS sequence"/>
</dbReference>
<accession>A0A1S8WIC6</accession>
<evidence type="ECO:0000256" key="1">
    <source>
        <dbReference type="SAM" id="MobiDB-lite"/>
    </source>
</evidence>
<protein>
    <submittedName>
        <fullName evidence="2">Uncharacterized protein</fullName>
    </submittedName>
</protein>
<feature type="region of interest" description="Disordered" evidence="1">
    <location>
        <begin position="63"/>
        <end position="145"/>
    </location>
</feature>